<feature type="compositionally biased region" description="Low complexity" evidence="1">
    <location>
        <begin position="229"/>
        <end position="245"/>
    </location>
</feature>
<feature type="compositionally biased region" description="Polar residues" evidence="1">
    <location>
        <begin position="246"/>
        <end position="255"/>
    </location>
</feature>
<proteinExistence type="predicted"/>
<dbReference type="EMBL" id="JACVVD010000016">
    <property type="protein sequence ID" value="MBD0384120.1"/>
    <property type="molecule type" value="Genomic_DNA"/>
</dbReference>
<feature type="compositionally biased region" description="Polar residues" evidence="1">
    <location>
        <begin position="142"/>
        <end position="156"/>
    </location>
</feature>
<organism evidence="2 3">
    <name type="scientific">Paenibacillus sedimenti</name>
    <dbReference type="NCBI Taxonomy" id="2770274"/>
    <lineage>
        <taxon>Bacteria</taxon>
        <taxon>Bacillati</taxon>
        <taxon>Bacillota</taxon>
        <taxon>Bacilli</taxon>
        <taxon>Bacillales</taxon>
        <taxon>Paenibacillaceae</taxon>
        <taxon>Paenibacillus</taxon>
    </lineage>
</organism>
<dbReference type="InterPro" id="IPR012851">
    <property type="entry name" value="Spore_coat_CotF-like"/>
</dbReference>
<evidence type="ECO:0000313" key="3">
    <source>
        <dbReference type="Proteomes" id="UP000650466"/>
    </source>
</evidence>
<reference evidence="2" key="1">
    <citation type="submission" date="2020-09" db="EMBL/GenBank/DDBJ databases">
        <title>Draft Genome Sequence of Paenibacillus sp. WST5.</title>
        <authorList>
            <person name="Bao Z."/>
        </authorList>
    </citation>
    <scope>NUCLEOTIDE SEQUENCE</scope>
    <source>
        <strain evidence="2">WST5</strain>
    </source>
</reference>
<comment type="caution">
    <text evidence="2">The sequence shown here is derived from an EMBL/GenBank/DDBJ whole genome shotgun (WGS) entry which is preliminary data.</text>
</comment>
<feature type="compositionally biased region" description="Low complexity" evidence="1">
    <location>
        <begin position="184"/>
        <end position="204"/>
    </location>
</feature>
<evidence type="ECO:0000256" key="1">
    <source>
        <dbReference type="SAM" id="MobiDB-lite"/>
    </source>
</evidence>
<feature type="compositionally biased region" description="Low complexity" evidence="1">
    <location>
        <begin position="121"/>
        <end position="141"/>
    </location>
</feature>
<sequence length="255" mass="28117">MYQQNYQQQGYGAQPQVYLQEQDLANFVLSELKRTAREYTTATLEAANPQIRQAFQTLLQKTLQDQAAVFQEIQKLGGYDTQPAAQEQLQQELQKQNQSAAKLQSFVQQNLSRAGSAGGYQQQPNQAMTQQQFQPSQSQNQIAAPQQTSFQPAPTISSSAYPNAVYSQGIQQSVHNIHNQQQPYSGMQGQSYQDQSYGQTQSYSPPGLTSSEITGLTGKSSNQGTAARSQTSSHSPSTSEGTYSSRQNEGSKYSF</sequence>
<keyword evidence="2" id="KW-0946">Virion</keyword>
<accession>A0A926KU79</accession>
<evidence type="ECO:0000313" key="2">
    <source>
        <dbReference type="EMBL" id="MBD0384120.1"/>
    </source>
</evidence>
<feature type="region of interest" description="Disordered" evidence="1">
    <location>
        <begin position="181"/>
        <end position="255"/>
    </location>
</feature>
<dbReference type="RefSeq" id="WP_188177902.1">
    <property type="nucleotide sequence ID" value="NZ_JACVVD010000016.1"/>
</dbReference>
<gene>
    <name evidence="2" type="ORF">ICC18_29155</name>
</gene>
<dbReference type="Pfam" id="PF07875">
    <property type="entry name" value="Coat_F"/>
    <property type="match status" value="1"/>
</dbReference>
<protein>
    <submittedName>
        <fullName evidence="2">Spore coat protein</fullName>
    </submittedName>
</protein>
<keyword evidence="2" id="KW-0167">Capsid protein</keyword>
<dbReference type="Proteomes" id="UP000650466">
    <property type="component" value="Unassembled WGS sequence"/>
</dbReference>
<name>A0A926KU79_9BACL</name>
<keyword evidence="3" id="KW-1185">Reference proteome</keyword>
<feature type="compositionally biased region" description="Polar residues" evidence="1">
    <location>
        <begin position="207"/>
        <end position="228"/>
    </location>
</feature>
<feature type="region of interest" description="Disordered" evidence="1">
    <location>
        <begin position="114"/>
        <end position="156"/>
    </location>
</feature>
<dbReference type="AlphaFoldDB" id="A0A926KU79"/>